<accession>A0A8J4Q9L0</accession>
<gene>
    <name evidence="1" type="ORF">CMV_027528</name>
</gene>
<dbReference type="Proteomes" id="UP000737018">
    <property type="component" value="Unassembled WGS sequence"/>
</dbReference>
<dbReference type="AlphaFoldDB" id="A0A8J4Q9L0"/>
<organism evidence="1 2">
    <name type="scientific">Castanea mollissima</name>
    <name type="common">Chinese chestnut</name>
    <dbReference type="NCBI Taxonomy" id="60419"/>
    <lineage>
        <taxon>Eukaryota</taxon>
        <taxon>Viridiplantae</taxon>
        <taxon>Streptophyta</taxon>
        <taxon>Embryophyta</taxon>
        <taxon>Tracheophyta</taxon>
        <taxon>Spermatophyta</taxon>
        <taxon>Magnoliopsida</taxon>
        <taxon>eudicotyledons</taxon>
        <taxon>Gunneridae</taxon>
        <taxon>Pentapetalae</taxon>
        <taxon>rosids</taxon>
        <taxon>fabids</taxon>
        <taxon>Fagales</taxon>
        <taxon>Fagaceae</taxon>
        <taxon>Castanea</taxon>
    </lineage>
</organism>
<name>A0A8J4Q9L0_9ROSI</name>
<proteinExistence type="predicted"/>
<comment type="caution">
    <text evidence="1">The sequence shown here is derived from an EMBL/GenBank/DDBJ whole genome shotgun (WGS) entry which is preliminary data.</text>
</comment>
<sequence>MATHFGEEVELLGMVLMESWWRIWKLATPGCESADISKMKAEVFCQVWRGYCQARGLLHRDDSDNLLQQRISR</sequence>
<protein>
    <submittedName>
        <fullName evidence="1">Uncharacterized protein</fullName>
    </submittedName>
</protein>
<dbReference type="EMBL" id="JRKL02009827">
    <property type="protein sequence ID" value="KAF3946175.1"/>
    <property type="molecule type" value="Genomic_DNA"/>
</dbReference>
<reference evidence="1" key="1">
    <citation type="submission" date="2020-03" db="EMBL/GenBank/DDBJ databases">
        <title>Castanea mollissima Vanexum genome sequencing.</title>
        <authorList>
            <person name="Staton M."/>
        </authorList>
    </citation>
    <scope>NUCLEOTIDE SEQUENCE</scope>
    <source>
        <tissue evidence="1">Leaf</tissue>
    </source>
</reference>
<evidence type="ECO:0000313" key="2">
    <source>
        <dbReference type="Proteomes" id="UP000737018"/>
    </source>
</evidence>
<keyword evidence="2" id="KW-1185">Reference proteome</keyword>
<evidence type="ECO:0000313" key="1">
    <source>
        <dbReference type="EMBL" id="KAF3946175.1"/>
    </source>
</evidence>